<evidence type="ECO:0000256" key="6">
    <source>
        <dbReference type="ARBA" id="ARBA00022753"/>
    </source>
</evidence>
<evidence type="ECO:0000256" key="13">
    <source>
        <dbReference type="ARBA" id="ARBA00023228"/>
    </source>
</evidence>
<keyword evidence="13" id="KW-0458">Lysosome</keyword>
<dbReference type="Proteomes" id="UP000481153">
    <property type="component" value="Unassembled WGS sequence"/>
</dbReference>
<keyword evidence="3" id="KW-0813">Transport</keyword>
<evidence type="ECO:0000313" key="18">
    <source>
        <dbReference type="EMBL" id="KAF0740580.1"/>
    </source>
</evidence>
<evidence type="ECO:0000256" key="14">
    <source>
        <dbReference type="ARBA" id="ARBA00038442"/>
    </source>
</evidence>
<evidence type="ECO:0000256" key="2">
    <source>
        <dbReference type="ARBA" id="ARBA00004155"/>
    </source>
</evidence>
<dbReference type="InterPro" id="IPR013057">
    <property type="entry name" value="AA_transpt_TM"/>
</dbReference>
<evidence type="ECO:0000256" key="7">
    <source>
        <dbReference type="ARBA" id="ARBA00022970"/>
    </source>
</evidence>
<keyword evidence="7" id="KW-0029">Amino-acid transport</keyword>
<evidence type="ECO:0000256" key="15">
    <source>
        <dbReference type="SAM" id="MobiDB-lite"/>
    </source>
</evidence>
<feature type="transmembrane region" description="Helical" evidence="16">
    <location>
        <begin position="96"/>
        <end position="117"/>
    </location>
</feature>
<dbReference type="Pfam" id="PF01490">
    <property type="entry name" value="Aa_trans"/>
    <property type="match status" value="1"/>
</dbReference>
<keyword evidence="5" id="KW-0479">Metal-binding</keyword>
<evidence type="ECO:0000256" key="9">
    <source>
        <dbReference type="ARBA" id="ARBA00023053"/>
    </source>
</evidence>
<protein>
    <recommendedName>
        <fullName evidence="17">Amino acid transporter transmembrane domain-containing protein</fullName>
    </recommendedName>
</protein>
<evidence type="ECO:0000256" key="5">
    <source>
        <dbReference type="ARBA" id="ARBA00022723"/>
    </source>
</evidence>
<sequence length="476" mass="53331">MDRELDAEEPFLTDDEREDSEQRVPWEPQRTEYLGSKVKYFRRLQKDWVAVSPPTKATRHPDVYPPPHVLPPAAFVRGMDEEESVMSPLKTYQSTWATVFSIWNTMIGSTLVTLPYGFSCSGILLGIGIVILVGVICCYTCNLIVWYGKDFADFGDLTQYHFGRRAQTATLSVSIFVLLGACIAYHVLMKQCAYTVLEATFEWLDIKAKLTPPEAALLVCLLFPLTNLKQFTTLVYLNSFGIPFLLFTIYFITSHGIRAIATHQPMDDIEFGAKSSFGVLGGIVTLSFFIHNAIQPIIHHSNPSNHARDVKLAYLLVGLSYTVVGVLGYIGFPHGHIQQNFLDAFPIKDVFAFAARLSLLLQLATVYPLFFLIIRTQLFGLVFQNTWPSLSSVMLLNVAIMTTTTLFAVYYPHVGDILRFTGAAGGLVLIFCVPIGIHLKRLRDKRQWSTILGHGFLITIGLTLLVLQFVPLSHKP</sequence>
<reference evidence="18 19" key="1">
    <citation type="submission" date="2019-07" db="EMBL/GenBank/DDBJ databases">
        <title>Genomics analysis of Aphanomyces spp. identifies a new class of oomycete effector associated with host adaptation.</title>
        <authorList>
            <person name="Gaulin E."/>
        </authorList>
    </citation>
    <scope>NUCLEOTIDE SEQUENCE [LARGE SCALE GENOMIC DNA]</scope>
    <source>
        <strain evidence="18 19">ATCC 201684</strain>
    </source>
</reference>
<organism evidence="18 19">
    <name type="scientific">Aphanomyces euteiches</name>
    <dbReference type="NCBI Taxonomy" id="100861"/>
    <lineage>
        <taxon>Eukaryota</taxon>
        <taxon>Sar</taxon>
        <taxon>Stramenopiles</taxon>
        <taxon>Oomycota</taxon>
        <taxon>Saprolegniomycetes</taxon>
        <taxon>Saprolegniales</taxon>
        <taxon>Verrucalvaceae</taxon>
        <taxon>Aphanomyces</taxon>
    </lineage>
</organism>
<keyword evidence="6" id="KW-0967">Endosome</keyword>
<feature type="transmembrane region" description="Helical" evidence="16">
    <location>
        <begin position="451"/>
        <end position="470"/>
    </location>
</feature>
<dbReference type="GO" id="GO:0005765">
    <property type="term" value="C:lysosomal membrane"/>
    <property type="evidence" value="ECO:0007669"/>
    <property type="project" value="UniProtKB-SubCell"/>
</dbReference>
<evidence type="ECO:0000256" key="10">
    <source>
        <dbReference type="ARBA" id="ARBA00023136"/>
    </source>
</evidence>
<feature type="transmembrane region" description="Helical" evidence="16">
    <location>
        <begin position="350"/>
        <end position="374"/>
    </location>
</feature>
<dbReference type="PANTHER" id="PTHR22950">
    <property type="entry name" value="AMINO ACID TRANSPORTER"/>
    <property type="match status" value="1"/>
</dbReference>
<feature type="compositionally biased region" description="Acidic residues" evidence="15">
    <location>
        <begin position="1"/>
        <end position="19"/>
    </location>
</feature>
<feature type="transmembrane region" description="Helical" evidence="16">
    <location>
        <begin position="123"/>
        <end position="147"/>
    </location>
</feature>
<evidence type="ECO:0000256" key="4">
    <source>
        <dbReference type="ARBA" id="ARBA00022692"/>
    </source>
</evidence>
<accession>A0A6G0XJU6</accession>
<keyword evidence="4 16" id="KW-0812">Transmembrane</keyword>
<feature type="transmembrane region" description="Helical" evidence="16">
    <location>
        <begin position="312"/>
        <end position="330"/>
    </location>
</feature>
<evidence type="ECO:0000256" key="1">
    <source>
        <dbReference type="ARBA" id="ARBA00004107"/>
    </source>
</evidence>
<evidence type="ECO:0000256" key="12">
    <source>
        <dbReference type="ARBA" id="ARBA00023180"/>
    </source>
</evidence>
<gene>
    <name evidence="18" type="ORF">Ae201684_003957</name>
</gene>
<keyword evidence="10 16" id="KW-0472">Membrane</keyword>
<evidence type="ECO:0000256" key="3">
    <source>
        <dbReference type="ARBA" id="ARBA00022448"/>
    </source>
</evidence>
<dbReference type="VEuPathDB" id="FungiDB:AeMF1_010252"/>
<comment type="similarity">
    <text evidence="14">Belongs to the amino acid/polyamine transporter 2 family. SLC38A9 subfamily.</text>
</comment>
<feature type="domain" description="Amino acid transporter transmembrane" evidence="17">
    <location>
        <begin position="94"/>
        <end position="453"/>
    </location>
</feature>
<evidence type="ECO:0000259" key="17">
    <source>
        <dbReference type="Pfam" id="PF01490"/>
    </source>
</evidence>
<feature type="transmembrane region" description="Helical" evidence="16">
    <location>
        <begin position="417"/>
        <end position="439"/>
    </location>
</feature>
<evidence type="ECO:0000256" key="8">
    <source>
        <dbReference type="ARBA" id="ARBA00022989"/>
    </source>
</evidence>
<comment type="caution">
    <text evidence="18">The sequence shown here is derived from an EMBL/GenBank/DDBJ whole genome shotgun (WGS) entry which is preliminary data.</text>
</comment>
<name>A0A6G0XJU6_9STRA</name>
<feature type="transmembrane region" description="Helical" evidence="16">
    <location>
        <begin position="386"/>
        <end position="411"/>
    </location>
</feature>
<evidence type="ECO:0000313" key="19">
    <source>
        <dbReference type="Proteomes" id="UP000481153"/>
    </source>
</evidence>
<proteinExistence type="inferred from homology"/>
<dbReference type="GO" id="GO:0046872">
    <property type="term" value="F:metal ion binding"/>
    <property type="evidence" value="ECO:0007669"/>
    <property type="project" value="UniProtKB-KW"/>
</dbReference>
<keyword evidence="12" id="KW-0325">Glycoprotein</keyword>
<feature type="transmembrane region" description="Helical" evidence="16">
    <location>
        <begin position="233"/>
        <end position="252"/>
    </location>
</feature>
<evidence type="ECO:0000256" key="16">
    <source>
        <dbReference type="SAM" id="Phobius"/>
    </source>
</evidence>
<dbReference type="AlphaFoldDB" id="A0A6G0XJU6"/>
<keyword evidence="8 16" id="KW-1133">Transmembrane helix</keyword>
<feature type="region of interest" description="Disordered" evidence="15">
    <location>
        <begin position="1"/>
        <end position="26"/>
    </location>
</feature>
<feature type="transmembrane region" description="Helical" evidence="16">
    <location>
        <begin position="272"/>
        <end position="291"/>
    </location>
</feature>
<keyword evidence="11" id="KW-1015">Disulfide bond</keyword>
<comment type="subcellular location">
    <subcellularLocation>
        <location evidence="1">Late endosome membrane</location>
        <topology evidence="1">Multi-pass membrane protein</topology>
    </subcellularLocation>
    <subcellularLocation>
        <location evidence="2">Lysosome membrane</location>
        <topology evidence="2">Multi-pass membrane protein</topology>
    </subcellularLocation>
</comment>
<evidence type="ECO:0000256" key="11">
    <source>
        <dbReference type="ARBA" id="ARBA00023157"/>
    </source>
</evidence>
<dbReference type="EMBL" id="VJMJ01000048">
    <property type="protein sequence ID" value="KAF0740580.1"/>
    <property type="molecule type" value="Genomic_DNA"/>
</dbReference>
<keyword evidence="19" id="KW-1185">Reference proteome</keyword>
<dbReference type="PANTHER" id="PTHR22950:SF244">
    <property type="entry name" value="NEUTRAL AMINO ACID TRANSPORTER 9"/>
    <property type="match status" value="1"/>
</dbReference>
<dbReference type="GO" id="GO:0031902">
    <property type="term" value="C:late endosome membrane"/>
    <property type="evidence" value="ECO:0007669"/>
    <property type="project" value="UniProtKB-SubCell"/>
</dbReference>
<dbReference type="GO" id="GO:0015179">
    <property type="term" value="F:L-amino acid transmembrane transporter activity"/>
    <property type="evidence" value="ECO:0007669"/>
    <property type="project" value="TreeGrafter"/>
</dbReference>
<keyword evidence="9" id="KW-0915">Sodium</keyword>
<feature type="transmembrane region" description="Helical" evidence="16">
    <location>
        <begin position="168"/>
        <end position="188"/>
    </location>
</feature>